<evidence type="ECO:0000313" key="4">
    <source>
        <dbReference type="Proteomes" id="UP000294028"/>
    </source>
</evidence>
<dbReference type="SUPFAM" id="SSF52540">
    <property type="entry name" value="P-loop containing nucleoside triphosphate hydrolases"/>
    <property type="match status" value="1"/>
</dbReference>
<reference evidence="3 4" key="1">
    <citation type="submission" date="2018-12" db="EMBL/GenBank/DDBJ databases">
        <title>Genome analysis provides insights into bioremediation potentialities of Halogeometricum borinquense strain N11.</title>
        <authorList>
            <person name="Najjari A."/>
            <person name="Youssef N."/>
            <person name="Fhoula I."/>
            <person name="Ben Dhia O."/>
            <person name="Mahjoubi M."/>
            <person name="Ouzari H.I."/>
            <person name="Cherif A."/>
        </authorList>
    </citation>
    <scope>NUCLEOTIDE SEQUENCE [LARGE SCALE GENOMIC DNA]</scope>
    <source>
        <strain evidence="3 4">N11</strain>
    </source>
</reference>
<protein>
    <submittedName>
        <fullName evidence="3">Uncharacterized protein</fullName>
    </submittedName>
</protein>
<gene>
    <name evidence="3" type="ORF">ELS19_06170</name>
</gene>
<name>A0A482TJQ9_9EURY</name>
<dbReference type="AlphaFoldDB" id="A0A482TJQ9"/>
<keyword evidence="1" id="KW-0175">Coiled coil</keyword>
<proteinExistence type="predicted"/>
<sequence>MSRASQPTDGRNPKPPASVRDNPVLRVKAWNKMNIHDDNWMAAVVGETGSGKSWAALRIAEVLDPNFGIDQVAFSVEEFLRLVIDDSYNRGSIIVFEEASVGANAQEWYTKGNKVLGRVLDTWRHQNRGAIFTLPAFGQLTKNARGRMSALIQMQAKFEDEGYTTAKYKWIDQDTDTGKLYKKYPRIGGKKYKHLKVTKPSRELREAYEKKKEQFTNELNKELLEELIEEKEDAEESEDDDPHAIAEEIVSNNKLPEFIGDNHGQKYIDKDLIALEYDVGMRRAKQIKKLIQREAPNDVL</sequence>
<dbReference type="Proteomes" id="UP000294028">
    <property type="component" value="Unassembled WGS sequence"/>
</dbReference>
<dbReference type="EMBL" id="RZHH01000002">
    <property type="protein sequence ID" value="RYJ13581.1"/>
    <property type="molecule type" value="Genomic_DNA"/>
</dbReference>
<feature type="region of interest" description="Disordered" evidence="2">
    <location>
        <begin position="1"/>
        <end position="22"/>
    </location>
</feature>
<accession>A0A482TJQ9</accession>
<feature type="coiled-coil region" evidence="1">
    <location>
        <begin position="205"/>
        <end position="241"/>
    </location>
</feature>
<organism evidence="3 4">
    <name type="scientific">Halogeometricum borinquense</name>
    <dbReference type="NCBI Taxonomy" id="60847"/>
    <lineage>
        <taxon>Archaea</taxon>
        <taxon>Methanobacteriati</taxon>
        <taxon>Methanobacteriota</taxon>
        <taxon>Stenosarchaea group</taxon>
        <taxon>Halobacteria</taxon>
        <taxon>Halobacteriales</taxon>
        <taxon>Haloferacaceae</taxon>
        <taxon>Halogeometricum</taxon>
    </lineage>
</organism>
<evidence type="ECO:0000313" key="3">
    <source>
        <dbReference type="EMBL" id="RYJ13581.1"/>
    </source>
</evidence>
<dbReference type="InterPro" id="IPR027417">
    <property type="entry name" value="P-loop_NTPase"/>
</dbReference>
<dbReference type="RefSeq" id="WP_129784003.1">
    <property type="nucleotide sequence ID" value="NZ_RZHH01000002.1"/>
</dbReference>
<evidence type="ECO:0000256" key="2">
    <source>
        <dbReference type="SAM" id="MobiDB-lite"/>
    </source>
</evidence>
<comment type="caution">
    <text evidence="3">The sequence shown here is derived from an EMBL/GenBank/DDBJ whole genome shotgun (WGS) entry which is preliminary data.</text>
</comment>
<evidence type="ECO:0000256" key="1">
    <source>
        <dbReference type="SAM" id="Coils"/>
    </source>
</evidence>